<dbReference type="PANTHER" id="PTHR43798">
    <property type="entry name" value="MONOACYLGLYCEROL LIPASE"/>
    <property type="match status" value="1"/>
</dbReference>
<feature type="domain" description="AB hydrolase-1" evidence="2">
    <location>
        <begin position="95"/>
        <end position="190"/>
    </location>
</feature>
<keyword evidence="3" id="KW-0378">Hydrolase</keyword>
<dbReference type="SUPFAM" id="SSF53474">
    <property type="entry name" value="alpha/beta-Hydrolases"/>
    <property type="match status" value="1"/>
</dbReference>
<accession>A0A5S4H5Y8</accession>
<organism evidence="3 4">
    <name type="scientific">Actinomadura geliboluensis</name>
    <dbReference type="NCBI Taxonomy" id="882440"/>
    <lineage>
        <taxon>Bacteria</taxon>
        <taxon>Bacillati</taxon>
        <taxon>Actinomycetota</taxon>
        <taxon>Actinomycetes</taxon>
        <taxon>Streptosporangiales</taxon>
        <taxon>Thermomonosporaceae</taxon>
        <taxon>Actinomadura</taxon>
    </lineage>
</organism>
<gene>
    <name evidence="3" type="ORF">ETD96_12120</name>
</gene>
<proteinExistence type="predicted"/>
<sequence>MARPVRVADRQPHAVPHQGRPAQHRLHRARRRLHLDARAPADPAARTRGPRCRTASGAARLPVLLMAETKVERGLVPTPEGYVHLRTTPGDGPDVLLLHQVPASGRLWLPVMRSLAPLPCVAPDMLNLGESDATSRPLSLAEHARLLWDAVQEARPGPKVVVGHHTGAALAAVMAAEHPGDVAGLGLIGYPAYFDWRTRLSKFERLNPVPATPDGVADVWRFIARAFADDADPDLVFDAFADRVRAGRVWYEGYAALWNADLAAVLAAARRPGRPTVVVAPDRDPLSELAGEVGEILDAPVARIPGGTFVLTEDPAPLAAAVTDLRRNL</sequence>
<dbReference type="GO" id="GO:0016020">
    <property type="term" value="C:membrane"/>
    <property type="evidence" value="ECO:0007669"/>
    <property type="project" value="TreeGrafter"/>
</dbReference>
<evidence type="ECO:0000256" key="1">
    <source>
        <dbReference type="SAM" id="MobiDB-lite"/>
    </source>
</evidence>
<dbReference type="OrthoDB" id="4654311at2"/>
<evidence type="ECO:0000313" key="3">
    <source>
        <dbReference type="EMBL" id="TMR40164.1"/>
    </source>
</evidence>
<dbReference type="InterPro" id="IPR000073">
    <property type="entry name" value="AB_hydrolase_1"/>
</dbReference>
<evidence type="ECO:0000259" key="2">
    <source>
        <dbReference type="Pfam" id="PF00561"/>
    </source>
</evidence>
<dbReference type="InterPro" id="IPR029058">
    <property type="entry name" value="AB_hydrolase_fold"/>
</dbReference>
<dbReference type="Pfam" id="PF00561">
    <property type="entry name" value="Abhydrolase_1"/>
    <property type="match status" value="1"/>
</dbReference>
<keyword evidence="4" id="KW-1185">Reference proteome</keyword>
<dbReference type="Proteomes" id="UP000305238">
    <property type="component" value="Unassembled WGS sequence"/>
</dbReference>
<dbReference type="AlphaFoldDB" id="A0A5S4H5Y8"/>
<protein>
    <submittedName>
        <fullName evidence="3">Alpha/beta fold hydrolase</fullName>
    </submittedName>
</protein>
<dbReference type="Gene3D" id="3.40.50.1820">
    <property type="entry name" value="alpha/beta hydrolase"/>
    <property type="match status" value="1"/>
</dbReference>
<feature type="compositionally biased region" description="Basic and acidic residues" evidence="1">
    <location>
        <begin position="1"/>
        <end position="12"/>
    </location>
</feature>
<dbReference type="PANTHER" id="PTHR43798:SF33">
    <property type="entry name" value="HYDROLASE, PUTATIVE (AFU_ORTHOLOGUE AFUA_2G14860)-RELATED"/>
    <property type="match status" value="1"/>
</dbReference>
<feature type="region of interest" description="Disordered" evidence="1">
    <location>
        <begin position="1"/>
        <end position="25"/>
    </location>
</feature>
<dbReference type="GO" id="GO:0016787">
    <property type="term" value="F:hydrolase activity"/>
    <property type="evidence" value="ECO:0007669"/>
    <property type="project" value="UniProtKB-KW"/>
</dbReference>
<dbReference type="EMBL" id="VCKZ01000066">
    <property type="protein sequence ID" value="TMR40164.1"/>
    <property type="molecule type" value="Genomic_DNA"/>
</dbReference>
<name>A0A5S4H5Y8_9ACTN</name>
<dbReference type="InterPro" id="IPR050266">
    <property type="entry name" value="AB_hydrolase_sf"/>
</dbReference>
<evidence type="ECO:0000313" key="4">
    <source>
        <dbReference type="Proteomes" id="UP000305238"/>
    </source>
</evidence>
<reference evidence="3 4" key="1">
    <citation type="submission" date="2019-05" db="EMBL/GenBank/DDBJ databases">
        <title>Draft genome sequence of Actinomadura geliboluensis A8036.</title>
        <authorList>
            <person name="Saricaoglu S."/>
            <person name="Isik K."/>
        </authorList>
    </citation>
    <scope>NUCLEOTIDE SEQUENCE [LARGE SCALE GENOMIC DNA]</scope>
    <source>
        <strain evidence="3 4">A8036</strain>
    </source>
</reference>
<comment type="caution">
    <text evidence="3">The sequence shown here is derived from an EMBL/GenBank/DDBJ whole genome shotgun (WGS) entry which is preliminary data.</text>
</comment>